<evidence type="ECO:0000259" key="3">
    <source>
        <dbReference type="PROSITE" id="PS51677"/>
    </source>
</evidence>
<dbReference type="Gene3D" id="3.20.20.370">
    <property type="entry name" value="Glycoside hydrolase/deacetylase"/>
    <property type="match status" value="1"/>
</dbReference>
<dbReference type="EMBL" id="SJPI01000003">
    <property type="protein sequence ID" value="TWT49186.1"/>
    <property type="molecule type" value="Genomic_DNA"/>
</dbReference>
<dbReference type="GO" id="GO:0016810">
    <property type="term" value="F:hydrolase activity, acting on carbon-nitrogen (but not peptide) bonds"/>
    <property type="evidence" value="ECO:0007669"/>
    <property type="project" value="InterPro"/>
</dbReference>
<dbReference type="CDD" id="cd10918">
    <property type="entry name" value="CE4_NodB_like_5s_6s"/>
    <property type="match status" value="1"/>
</dbReference>
<keyword evidence="2" id="KW-0732">Signal</keyword>
<evidence type="ECO:0000256" key="1">
    <source>
        <dbReference type="ARBA" id="ARBA00004613"/>
    </source>
</evidence>
<comment type="subcellular location">
    <subcellularLocation>
        <location evidence="1">Secreted</location>
    </subcellularLocation>
</comment>
<dbReference type="InterPro" id="IPR011330">
    <property type="entry name" value="Glyco_hydro/deAcase_b/a-brl"/>
</dbReference>
<dbReference type="PROSITE" id="PS51677">
    <property type="entry name" value="NODB"/>
    <property type="match status" value="1"/>
</dbReference>
<sequence length="306" mass="34729">MNLIKSALLGARNCLCASSRQQRLAQLASTGEVPCSVAFYHRVADTVANGWTMSTQQFREHIDYFQSRMTIVDLAEVQWRVREGHSVDQSMSITFDDGYADNMDYAIPLLIERDIPCTYFVTTQNVINGKPFPHDRDAGQPLQPNTVAQIREMSDAGIEIGCHTRRHIDFSNVHSIEHVRSEIIEAKDELEQMIGRPVHYFAFPFGLPAQLTQAAIEIVHEAGFAGFCSAFGAYNHIGNDWFHIRRFHGDPEFERLVNWCTYDTAKARTEPRVQYFLPPAKSFEQTQAMMPSMPVPHITTFGSFHA</sequence>
<protein>
    <submittedName>
        <fullName evidence="4">Polysaccharide deacetylase</fullName>
    </submittedName>
</protein>
<dbReference type="GO" id="GO:0005975">
    <property type="term" value="P:carbohydrate metabolic process"/>
    <property type="evidence" value="ECO:0007669"/>
    <property type="project" value="InterPro"/>
</dbReference>
<dbReference type="PANTHER" id="PTHR34216:SF3">
    <property type="entry name" value="POLY-BETA-1,6-N-ACETYL-D-GLUCOSAMINE N-DEACETYLASE"/>
    <property type="match status" value="1"/>
</dbReference>
<accession>A0A5C5WDZ2</accession>
<feature type="domain" description="NodB homology" evidence="3">
    <location>
        <begin position="89"/>
        <end position="306"/>
    </location>
</feature>
<gene>
    <name evidence="4" type="ORF">Pla22_43780</name>
</gene>
<dbReference type="GO" id="GO:0005576">
    <property type="term" value="C:extracellular region"/>
    <property type="evidence" value="ECO:0007669"/>
    <property type="project" value="UniProtKB-SubCell"/>
</dbReference>
<evidence type="ECO:0000313" key="4">
    <source>
        <dbReference type="EMBL" id="TWT49186.1"/>
    </source>
</evidence>
<dbReference type="SUPFAM" id="SSF88713">
    <property type="entry name" value="Glycoside hydrolase/deacetylase"/>
    <property type="match status" value="1"/>
</dbReference>
<dbReference type="Proteomes" id="UP000316598">
    <property type="component" value="Unassembled WGS sequence"/>
</dbReference>
<dbReference type="InterPro" id="IPR002509">
    <property type="entry name" value="NODB_dom"/>
</dbReference>
<dbReference type="Pfam" id="PF01522">
    <property type="entry name" value="Polysacc_deac_1"/>
    <property type="match status" value="1"/>
</dbReference>
<organism evidence="4 5">
    <name type="scientific">Rubripirellula amarantea</name>
    <dbReference type="NCBI Taxonomy" id="2527999"/>
    <lineage>
        <taxon>Bacteria</taxon>
        <taxon>Pseudomonadati</taxon>
        <taxon>Planctomycetota</taxon>
        <taxon>Planctomycetia</taxon>
        <taxon>Pirellulales</taxon>
        <taxon>Pirellulaceae</taxon>
        <taxon>Rubripirellula</taxon>
    </lineage>
</organism>
<comment type="caution">
    <text evidence="4">The sequence shown here is derived from an EMBL/GenBank/DDBJ whole genome shotgun (WGS) entry which is preliminary data.</text>
</comment>
<dbReference type="InterPro" id="IPR051398">
    <property type="entry name" value="Polysacch_Deacetylase"/>
</dbReference>
<dbReference type="AlphaFoldDB" id="A0A5C5WDZ2"/>
<dbReference type="RefSeq" id="WP_146516741.1">
    <property type="nucleotide sequence ID" value="NZ_SJPI01000003.1"/>
</dbReference>
<keyword evidence="5" id="KW-1185">Reference proteome</keyword>
<dbReference type="PANTHER" id="PTHR34216">
    <property type="match status" value="1"/>
</dbReference>
<name>A0A5C5WDZ2_9BACT</name>
<evidence type="ECO:0000313" key="5">
    <source>
        <dbReference type="Proteomes" id="UP000316598"/>
    </source>
</evidence>
<dbReference type="OrthoDB" id="9778320at2"/>
<proteinExistence type="predicted"/>
<evidence type="ECO:0000256" key="2">
    <source>
        <dbReference type="ARBA" id="ARBA00022729"/>
    </source>
</evidence>
<reference evidence="4 5" key="1">
    <citation type="submission" date="2019-02" db="EMBL/GenBank/DDBJ databases">
        <title>Deep-cultivation of Planctomycetes and their phenomic and genomic characterization uncovers novel biology.</title>
        <authorList>
            <person name="Wiegand S."/>
            <person name="Jogler M."/>
            <person name="Boedeker C."/>
            <person name="Pinto D."/>
            <person name="Vollmers J."/>
            <person name="Rivas-Marin E."/>
            <person name="Kohn T."/>
            <person name="Peeters S.H."/>
            <person name="Heuer A."/>
            <person name="Rast P."/>
            <person name="Oberbeckmann S."/>
            <person name="Bunk B."/>
            <person name="Jeske O."/>
            <person name="Meyerdierks A."/>
            <person name="Storesund J.E."/>
            <person name="Kallscheuer N."/>
            <person name="Luecker S."/>
            <person name="Lage O.M."/>
            <person name="Pohl T."/>
            <person name="Merkel B.J."/>
            <person name="Hornburger P."/>
            <person name="Mueller R.-W."/>
            <person name="Bruemmer F."/>
            <person name="Labrenz M."/>
            <person name="Spormann A.M."/>
            <person name="Op Den Camp H."/>
            <person name="Overmann J."/>
            <person name="Amann R."/>
            <person name="Jetten M.S.M."/>
            <person name="Mascher T."/>
            <person name="Medema M.H."/>
            <person name="Devos D.P."/>
            <person name="Kaster A.-K."/>
            <person name="Ovreas L."/>
            <person name="Rohde M."/>
            <person name="Galperin M.Y."/>
            <person name="Jogler C."/>
        </authorList>
    </citation>
    <scope>NUCLEOTIDE SEQUENCE [LARGE SCALE GENOMIC DNA]</scope>
    <source>
        <strain evidence="4 5">Pla22</strain>
    </source>
</reference>